<dbReference type="PANTHER" id="PTHR45637">
    <property type="entry name" value="FLIPPASE KINASE 1-RELATED"/>
    <property type="match status" value="1"/>
</dbReference>
<evidence type="ECO:0000256" key="7">
    <source>
        <dbReference type="ARBA" id="ARBA00022840"/>
    </source>
</evidence>
<dbReference type="InterPro" id="IPR008271">
    <property type="entry name" value="Ser/Thr_kinase_AS"/>
</dbReference>
<gene>
    <name evidence="12" type="ORF">Kpol_183p1</name>
</gene>
<feature type="domain" description="Protein kinase" evidence="11">
    <location>
        <begin position="302"/>
        <end position="583"/>
    </location>
</feature>
<dbReference type="GO" id="GO:0000749">
    <property type="term" value="P:response to pheromone triggering conjugation with cellular fusion"/>
    <property type="evidence" value="ECO:0007669"/>
    <property type="project" value="UniProtKB-ARBA"/>
</dbReference>
<evidence type="ECO:0000259" key="11">
    <source>
        <dbReference type="PROSITE" id="PS50011"/>
    </source>
</evidence>
<evidence type="ECO:0000256" key="2">
    <source>
        <dbReference type="ARBA" id="ARBA00012513"/>
    </source>
</evidence>
<dbReference type="KEGG" id="vpo:Kpol_183p1"/>
<dbReference type="EC" id="2.7.11.1" evidence="2"/>
<dbReference type="Proteomes" id="UP000000267">
    <property type="component" value="Unassembled WGS sequence"/>
</dbReference>
<dbReference type="Pfam" id="PF00069">
    <property type="entry name" value="Pkinase"/>
    <property type="match status" value="1"/>
</dbReference>
<dbReference type="GO" id="GO:0097035">
    <property type="term" value="P:regulation of membrane lipid distribution"/>
    <property type="evidence" value="ECO:0007669"/>
    <property type="project" value="UniProtKB-ARBA"/>
</dbReference>
<dbReference type="HOGENOM" id="CLU_000288_84_4_1"/>
<proteinExistence type="inferred from homology"/>
<comment type="catalytic activity">
    <reaction evidence="8">
        <text>L-threonyl-[protein] + ATP = O-phospho-L-threonyl-[protein] + ADP + H(+)</text>
        <dbReference type="Rhea" id="RHEA:46608"/>
        <dbReference type="Rhea" id="RHEA-COMP:11060"/>
        <dbReference type="Rhea" id="RHEA-COMP:11605"/>
        <dbReference type="ChEBI" id="CHEBI:15378"/>
        <dbReference type="ChEBI" id="CHEBI:30013"/>
        <dbReference type="ChEBI" id="CHEBI:30616"/>
        <dbReference type="ChEBI" id="CHEBI:61977"/>
        <dbReference type="ChEBI" id="CHEBI:456216"/>
        <dbReference type="EC" id="2.7.11.1"/>
    </reaction>
</comment>
<dbReference type="EMBL" id="DS480605">
    <property type="protein sequence ID" value="EDO14356.1"/>
    <property type="molecule type" value="Genomic_DNA"/>
</dbReference>
<evidence type="ECO:0000256" key="4">
    <source>
        <dbReference type="ARBA" id="ARBA00022679"/>
    </source>
</evidence>
<keyword evidence="4" id="KW-0808">Transferase</keyword>
<dbReference type="Gene3D" id="1.10.510.10">
    <property type="entry name" value="Transferase(Phosphotransferase) domain 1"/>
    <property type="match status" value="1"/>
</dbReference>
<evidence type="ECO:0000313" key="13">
    <source>
        <dbReference type="Proteomes" id="UP000000267"/>
    </source>
</evidence>
<sequence>MKSFSNNSNNNNIDNNSNNNNSNNNNISSGKSSTISISRLFKNSFRRKGTADIEQTDLVNNSSNKENIVSPQAVHLMDQHPDHIPHSKLSGDSPLSASQSINNINNGNDKGANDSNNNIHDLNRKDKKSKKLQGFMIGSKSYENYTKSYNGSTNSLRNDSADYSPSNTAFSSSTYIPKEILNSSISSFNEVREYQEFQENLSDKDRFRYSNSTDNDLQFPGIMIDYNDDKAIQDEIIESASVQSKDFLNDSKSLDQNIERSNENKFSKSSSQNELYLHRSKLLESKPYSKRFCDTKVGPESFEKVKLLGQGDIGKVYLVKYTKTNRLYALKVLSKSEMLKRDKVRRILTEQEILATSVHPFIVPLYHSFQTDKYIYLCMEYCMGGEFFRALQTRQRKCICEESARFYTSEVVAALEYLHLLGYIYRDLKPENILLHSSGHIMLADFDLSIKAKSTKQPVFKKIAQGALIDTKVCSEGFRTNSFVGTEEYIAPEVIRGNGHTTAVDWWTLGILLFEMLYGFTPFKGDNTNETFGKILKEPVKFQSNVDVSKTCRDLIKKLLIKNETKRLGSNLGAADIKSHPFFKNTQWSFLRNQEPPLLPVLTNEGFEFKKNEADEGGKNKFNDYRSGSDGEDSIFEGKVQHDDNIGKNDPFHDFNSMTLLKDDSTSMIYKEFDPYGVIFYKQNSTAVQHTSKSFFSRS</sequence>
<dbReference type="FunFam" id="3.30.200.20:FF:000042">
    <property type="entry name" value="Aurora kinase A"/>
    <property type="match status" value="1"/>
</dbReference>
<dbReference type="OrthoDB" id="432483at2759"/>
<evidence type="ECO:0000313" key="12">
    <source>
        <dbReference type="EMBL" id="EDO14356.1"/>
    </source>
</evidence>
<dbReference type="SMART" id="SM00220">
    <property type="entry name" value="S_TKc"/>
    <property type="match status" value="1"/>
</dbReference>
<evidence type="ECO:0000256" key="10">
    <source>
        <dbReference type="SAM" id="MobiDB-lite"/>
    </source>
</evidence>
<comment type="similarity">
    <text evidence="1">Belongs to the protein kinase superfamily. AGC Ser/Thr protein kinase family.</text>
</comment>
<reference evidence="12 13" key="1">
    <citation type="journal article" date="2007" name="Proc. Natl. Acad. Sci. U.S.A.">
        <title>Independent sorting-out of thousands of duplicated gene pairs in two yeast species descended from a whole-genome duplication.</title>
        <authorList>
            <person name="Scannell D.R."/>
            <person name="Frank A.C."/>
            <person name="Conant G.C."/>
            <person name="Byrne K.P."/>
            <person name="Woolfit M."/>
            <person name="Wolfe K.H."/>
        </authorList>
    </citation>
    <scope>NUCLEOTIDE SEQUENCE [LARGE SCALE GENOMIC DNA]</scope>
    <source>
        <strain evidence="13">ATCC 22028 / DSM 70294 / BCRC 21397 / CBS 2163 / NBRC 10782 / NRRL Y-8283 / UCD 57-17</strain>
    </source>
</reference>
<evidence type="ECO:0000256" key="3">
    <source>
        <dbReference type="ARBA" id="ARBA00022527"/>
    </source>
</evidence>
<name>A7TTQ0_VANPO</name>
<accession>A7TTQ0</accession>
<evidence type="ECO:0000256" key="9">
    <source>
        <dbReference type="ARBA" id="ARBA00048679"/>
    </source>
</evidence>
<comment type="catalytic activity">
    <reaction evidence="9">
        <text>L-seryl-[protein] + ATP = O-phospho-L-seryl-[protein] + ADP + H(+)</text>
        <dbReference type="Rhea" id="RHEA:17989"/>
        <dbReference type="Rhea" id="RHEA-COMP:9863"/>
        <dbReference type="Rhea" id="RHEA-COMP:11604"/>
        <dbReference type="ChEBI" id="CHEBI:15378"/>
        <dbReference type="ChEBI" id="CHEBI:29999"/>
        <dbReference type="ChEBI" id="CHEBI:30616"/>
        <dbReference type="ChEBI" id="CHEBI:83421"/>
        <dbReference type="ChEBI" id="CHEBI:456216"/>
        <dbReference type="EC" id="2.7.11.1"/>
    </reaction>
</comment>
<keyword evidence="7" id="KW-0067">ATP-binding</keyword>
<evidence type="ECO:0000256" key="8">
    <source>
        <dbReference type="ARBA" id="ARBA00047899"/>
    </source>
</evidence>
<keyword evidence="13" id="KW-1185">Reference proteome</keyword>
<feature type="region of interest" description="Disordered" evidence="10">
    <location>
        <begin position="1"/>
        <end position="32"/>
    </location>
</feature>
<dbReference type="AlphaFoldDB" id="A7TTQ0"/>
<dbReference type="InterPro" id="IPR011009">
    <property type="entry name" value="Kinase-like_dom_sf"/>
</dbReference>
<dbReference type="InterPro" id="IPR000719">
    <property type="entry name" value="Prot_kinase_dom"/>
</dbReference>
<evidence type="ECO:0000256" key="5">
    <source>
        <dbReference type="ARBA" id="ARBA00022741"/>
    </source>
</evidence>
<dbReference type="CDD" id="cd05574">
    <property type="entry name" value="STKc_phototropin_like"/>
    <property type="match status" value="1"/>
</dbReference>
<dbReference type="RefSeq" id="XP_001642214.1">
    <property type="nucleotide sequence ID" value="XM_001642164.1"/>
</dbReference>
<feature type="region of interest" description="Disordered" evidence="10">
    <location>
        <begin position="80"/>
        <end position="130"/>
    </location>
</feature>
<dbReference type="GO" id="GO:0005524">
    <property type="term" value="F:ATP binding"/>
    <property type="evidence" value="ECO:0007669"/>
    <property type="project" value="UniProtKB-KW"/>
</dbReference>
<keyword evidence="6" id="KW-0418">Kinase</keyword>
<keyword evidence="5" id="KW-0547">Nucleotide-binding</keyword>
<dbReference type="OMA" id="ALICHEE"/>
<dbReference type="SUPFAM" id="SSF56112">
    <property type="entry name" value="Protein kinase-like (PK-like)"/>
    <property type="match status" value="1"/>
</dbReference>
<dbReference type="PROSITE" id="PS00108">
    <property type="entry name" value="PROTEIN_KINASE_ST"/>
    <property type="match status" value="1"/>
</dbReference>
<dbReference type="InParanoid" id="A7TTQ0"/>
<evidence type="ECO:0000256" key="1">
    <source>
        <dbReference type="ARBA" id="ARBA00009903"/>
    </source>
</evidence>
<dbReference type="FunFam" id="1.10.510.10:FF:000121">
    <property type="entry name" value="Serine/threonine-protein kinase nrc-2"/>
    <property type="match status" value="1"/>
</dbReference>
<protein>
    <recommendedName>
        <fullName evidence="2">non-specific serine/threonine protein kinase</fullName>
        <ecNumber evidence="2">2.7.11.1</ecNumber>
    </recommendedName>
</protein>
<dbReference type="eggNOG" id="KOG0610">
    <property type="taxonomic scope" value="Eukaryota"/>
</dbReference>
<evidence type="ECO:0000256" key="6">
    <source>
        <dbReference type="ARBA" id="ARBA00022777"/>
    </source>
</evidence>
<keyword evidence="3" id="KW-0723">Serine/threonine-protein kinase</keyword>
<feature type="compositionally biased region" description="Low complexity" evidence="10">
    <location>
        <begin position="101"/>
        <end position="114"/>
    </location>
</feature>
<dbReference type="GeneID" id="5542334"/>
<dbReference type="PROSITE" id="PS50011">
    <property type="entry name" value="PROTEIN_KINASE_DOM"/>
    <property type="match status" value="1"/>
</dbReference>
<dbReference type="GO" id="GO:0004674">
    <property type="term" value="F:protein serine/threonine kinase activity"/>
    <property type="evidence" value="ECO:0007669"/>
    <property type="project" value="UniProtKB-KW"/>
</dbReference>
<dbReference type="Gene3D" id="3.30.200.20">
    <property type="entry name" value="Phosphorylase Kinase, domain 1"/>
    <property type="match status" value="1"/>
</dbReference>
<organism evidence="13">
    <name type="scientific">Vanderwaltozyma polyspora (strain ATCC 22028 / DSM 70294 / BCRC 21397 / CBS 2163 / NBRC 10782 / NRRL Y-8283 / UCD 57-17)</name>
    <name type="common">Kluyveromyces polysporus</name>
    <dbReference type="NCBI Taxonomy" id="436907"/>
    <lineage>
        <taxon>Eukaryota</taxon>
        <taxon>Fungi</taxon>
        <taxon>Dikarya</taxon>
        <taxon>Ascomycota</taxon>
        <taxon>Saccharomycotina</taxon>
        <taxon>Saccharomycetes</taxon>
        <taxon>Saccharomycetales</taxon>
        <taxon>Saccharomycetaceae</taxon>
        <taxon>Vanderwaltozyma</taxon>
    </lineage>
</organism>